<gene>
    <name evidence="2" type="ORF">ACFS5N_14530</name>
</gene>
<keyword evidence="1" id="KW-0472">Membrane</keyword>
<dbReference type="Proteomes" id="UP001597557">
    <property type="component" value="Unassembled WGS sequence"/>
</dbReference>
<evidence type="ECO:0000313" key="2">
    <source>
        <dbReference type="EMBL" id="MFD2873699.1"/>
    </source>
</evidence>
<feature type="transmembrane region" description="Helical" evidence="1">
    <location>
        <begin position="12"/>
        <end position="34"/>
    </location>
</feature>
<feature type="transmembrane region" description="Helical" evidence="1">
    <location>
        <begin position="46"/>
        <end position="68"/>
    </location>
</feature>
<keyword evidence="3" id="KW-1185">Reference proteome</keyword>
<name>A0ABW5YEQ3_9SPHI</name>
<organism evidence="2 3">
    <name type="scientific">Mucilaginibacter ximonensis</name>
    <dbReference type="NCBI Taxonomy" id="538021"/>
    <lineage>
        <taxon>Bacteria</taxon>
        <taxon>Pseudomonadati</taxon>
        <taxon>Bacteroidota</taxon>
        <taxon>Sphingobacteriia</taxon>
        <taxon>Sphingobacteriales</taxon>
        <taxon>Sphingobacteriaceae</taxon>
        <taxon>Mucilaginibacter</taxon>
    </lineage>
</organism>
<proteinExistence type="predicted"/>
<evidence type="ECO:0000256" key="1">
    <source>
        <dbReference type="SAM" id="Phobius"/>
    </source>
</evidence>
<reference evidence="3" key="1">
    <citation type="journal article" date="2019" name="Int. J. Syst. Evol. Microbiol.">
        <title>The Global Catalogue of Microorganisms (GCM) 10K type strain sequencing project: providing services to taxonomists for standard genome sequencing and annotation.</title>
        <authorList>
            <consortium name="The Broad Institute Genomics Platform"/>
            <consortium name="The Broad Institute Genome Sequencing Center for Infectious Disease"/>
            <person name="Wu L."/>
            <person name="Ma J."/>
        </authorList>
    </citation>
    <scope>NUCLEOTIDE SEQUENCE [LARGE SCALE GENOMIC DNA]</scope>
    <source>
        <strain evidence="3">KCTC 22437</strain>
    </source>
</reference>
<comment type="caution">
    <text evidence="2">The sequence shown here is derived from an EMBL/GenBank/DDBJ whole genome shotgun (WGS) entry which is preliminary data.</text>
</comment>
<protein>
    <submittedName>
        <fullName evidence="2">Uncharacterized protein</fullName>
    </submittedName>
</protein>
<sequence>MYFGDKSLIIPQFWILFSFVGGLTLLAITGILTAQKVSPELGTQAFMAATVIKLLACLVFVLVFFLKHKVNRPIFMADFFYLYFLNTGFEVYVLLRNLRNQNLK</sequence>
<keyword evidence="1" id="KW-1133">Transmembrane helix</keyword>
<dbReference type="EMBL" id="JBHUPD010000003">
    <property type="protein sequence ID" value="MFD2873699.1"/>
    <property type="molecule type" value="Genomic_DNA"/>
</dbReference>
<evidence type="ECO:0000313" key="3">
    <source>
        <dbReference type="Proteomes" id="UP001597557"/>
    </source>
</evidence>
<accession>A0ABW5YEQ3</accession>
<feature type="transmembrane region" description="Helical" evidence="1">
    <location>
        <begin position="74"/>
        <end position="95"/>
    </location>
</feature>
<keyword evidence="1" id="KW-0812">Transmembrane</keyword>